<evidence type="ECO:0000313" key="2">
    <source>
        <dbReference type="Proteomes" id="UP001497453"/>
    </source>
</evidence>
<sequence length="122" mass="13808">MTEQHSNPTSRDGSLVFRRIFSPPILLVHPKGSLKRYIHRCGPSLRGLATILKRSSSVSTYSCPPILSTCDLQRNIEGCHCDIRNMDGPEYNHHHKITYVLDVAISFALGFRRRCLSSVFSH</sequence>
<protein>
    <submittedName>
        <fullName evidence="1">Uncharacterized protein</fullName>
    </submittedName>
</protein>
<accession>A0ABP1DW92</accession>
<organism evidence="1 2">
    <name type="scientific">Somion occarium</name>
    <dbReference type="NCBI Taxonomy" id="3059160"/>
    <lineage>
        <taxon>Eukaryota</taxon>
        <taxon>Fungi</taxon>
        <taxon>Dikarya</taxon>
        <taxon>Basidiomycota</taxon>
        <taxon>Agaricomycotina</taxon>
        <taxon>Agaricomycetes</taxon>
        <taxon>Polyporales</taxon>
        <taxon>Cerrenaceae</taxon>
        <taxon>Somion</taxon>
    </lineage>
</organism>
<proteinExistence type="predicted"/>
<evidence type="ECO:0000313" key="1">
    <source>
        <dbReference type="EMBL" id="CAL1712061.1"/>
    </source>
</evidence>
<keyword evidence="2" id="KW-1185">Reference proteome</keyword>
<gene>
    <name evidence="1" type="ORF">GFSPODELE1_LOCUS8645</name>
</gene>
<dbReference type="Proteomes" id="UP001497453">
    <property type="component" value="Chromosome 6"/>
</dbReference>
<reference evidence="2" key="1">
    <citation type="submission" date="2024-04" db="EMBL/GenBank/DDBJ databases">
        <authorList>
            <person name="Shaw F."/>
            <person name="Minotto A."/>
        </authorList>
    </citation>
    <scope>NUCLEOTIDE SEQUENCE [LARGE SCALE GENOMIC DNA]</scope>
</reference>
<dbReference type="EMBL" id="OZ037949">
    <property type="protein sequence ID" value="CAL1712061.1"/>
    <property type="molecule type" value="Genomic_DNA"/>
</dbReference>
<name>A0ABP1DW92_9APHY</name>